<protein>
    <submittedName>
        <fullName evidence="1">Uncharacterized protein</fullName>
    </submittedName>
</protein>
<dbReference type="InParanoid" id="Q9HIH9"/>
<reference evidence="1 2" key="1">
    <citation type="journal article" date="2000" name="Nature">
        <title>The genome sequence of the thermoacidophilic scavenger Thermoplasma acidophilum.</title>
        <authorList>
            <person name="Ruepp A."/>
            <person name="Graml W."/>
            <person name="Santos-Martinez M.L."/>
            <person name="Koretke K.K."/>
            <person name="Volker C."/>
            <person name="Mewes H.W."/>
            <person name="Frishman D."/>
            <person name="Stocker S."/>
            <person name="Lupas A.N."/>
            <person name="Baumeister W."/>
        </authorList>
    </citation>
    <scope>NUCLEOTIDE SEQUENCE [LARGE SCALE GENOMIC DNA]</scope>
    <source>
        <strain evidence="2">ATCC 25905 / DSM 1728 / JCM 9062 / NBRC 15155 / AMRC-C165</strain>
    </source>
</reference>
<dbReference type="STRING" id="273075.gene:9572587"/>
<gene>
    <name evidence="1" type="ordered locus">Ta1360</name>
</gene>
<dbReference type="HOGENOM" id="CLU_1811539_0_0_2"/>
<dbReference type="EnsemblBacteria" id="CAC12481">
    <property type="protein sequence ID" value="CAC12481"/>
    <property type="gene ID" value="CAC12481"/>
</dbReference>
<sequence>MSITATTRPMIRSAAPAILLFPLPKYAVSIPSTISDRARSARITSKKTSQFQGDQGITIPPHSFIPVSVFVSITPSIVLIFSMTTSPISVKSFISSLTIISYSPNSGWASTTPLILSTLLYTSCSFPGTVLIRTKAIDNFHH</sequence>
<keyword evidence="2" id="KW-1185">Reference proteome</keyword>
<accession>Q9HIH9</accession>
<proteinExistence type="predicted"/>
<dbReference type="EMBL" id="AL445067">
    <property type="protein sequence ID" value="CAC12481.1"/>
    <property type="molecule type" value="Genomic_DNA"/>
</dbReference>
<dbReference type="Proteomes" id="UP000001024">
    <property type="component" value="Chromosome"/>
</dbReference>
<organism evidence="1 2">
    <name type="scientific">Thermoplasma acidophilum (strain ATCC 25905 / DSM 1728 / JCM 9062 / NBRC 15155 / AMRC-C165)</name>
    <dbReference type="NCBI Taxonomy" id="273075"/>
    <lineage>
        <taxon>Archaea</taxon>
        <taxon>Methanobacteriati</taxon>
        <taxon>Thermoplasmatota</taxon>
        <taxon>Thermoplasmata</taxon>
        <taxon>Thermoplasmatales</taxon>
        <taxon>Thermoplasmataceae</taxon>
        <taxon>Thermoplasma</taxon>
    </lineage>
</organism>
<dbReference type="AlphaFoldDB" id="Q9HIH9"/>
<name>Q9HIH9_THEAC</name>
<evidence type="ECO:0000313" key="2">
    <source>
        <dbReference type="Proteomes" id="UP000001024"/>
    </source>
</evidence>
<dbReference type="KEGG" id="tac:Ta1360"/>
<evidence type="ECO:0000313" key="1">
    <source>
        <dbReference type="EMBL" id="CAC12481.1"/>
    </source>
</evidence>